<dbReference type="SUPFAM" id="SSF81901">
    <property type="entry name" value="HCP-like"/>
    <property type="match status" value="1"/>
</dbReference>
<reference evidence="2 3" key="1">
    <citation type="submission" date="2013-03" db="EMBL/GenBank/DDBJ databases">
        <title>Salinisphaera dokdonensis CL-ES53 Genome Sequencing.</title>
        <authorList>
            <person name="Li C."/>
            <person name="Lai Q."/>
            <person name="Shao Z."/>
        </authorList>
    </citation>
    <scope>NUCLEOTIDE SEQUENCE [LARGE SCALE GENOMIC DNA]</scope>
    <source>
        <strain evidence="2 3">CL-ES53</strain>
    </source>
</reference>
<gene>
    <name evidence="2" type="ORF">SADO_08002</name>
</gene>
<comment type="caution">
    <text evidence="2">The sequence shown here is derived from an EMBL/GenBank/DDBJ whole genome shotgun (WGS) entry which is preliminary data.</text>
</comment>
<evidence type="ECO:0000313" key="3">
    <source>
        <dbReference type="Proteomes" id="UP001460888"/>
    </source>
</evidence>
<protein>
    <submittedName>
        <fullName evidence="2">TPR repeat, SEL1 subfamily protein-like protein</fullName>
    </submittedName>
</protein>
<dbReference type="SMART" id="SM00671">
    <property type="entry name" value="SEL1"/>
    <property type="match status" value="3"/>
</dbReference>
<accession>A0ABV2B1A8</accession>
<dbReference type="PANTHER" id="PTHR11102">
    <property type="entry name" value="SEL-1-LIKE PROTEIN"/>
    <property type="match status" value="1"/>
</dbReference>
<keyword evidence="3" id="KW-1185">Reference proteome</keyword>
<sequence>MHVVCSRFWRGVSVFLLAVCLTPAGAQPAGFGESTPATGQEKVARDMVRALKAYAVYKSGDFEAARARYRTLAEQGSVPGMTNLASMYAAGEGGRRSQEQALYWYTKAARRGDANAMYQVARAYRTGRGAPTDAALADRWYRAAAEHDNPRAQWVIGRRLYRRGDHLAGLDWIRTAAWNGNDPRAQQFLSERGEGRQVETTLDSTRRAAVLEALAAIDAAAQAQDAAGIAQQISADAEIRVRRPNGAGWTQLTRAEFETLWRDTFERADDYAFRRAEPDLLAADEGVLAFSEIEERLASGADVRTLDLHESATLRVVEGVAVIERLRLDIRD</sequence>
<dbReference type="EMBL" id="APND01000002">
    <property type="protein sequence ID" value="MES1929183.1"/>
    <property type="molecule type" value="Genomic_DNA"/>
</dbReference>
<organism evidence="2 3">
    <name type="scientific">Salinisphaera dokdonensis CL-ES53</name>
    <dbReference type="NCBI Taxonomy" id="1304272"/>
    <lineage>
        <taxon>Bacteria</taxon>
        <taxon>Pseudomonadati</taxon>
        <taxon>Pseudomonadota</taxon>
        <taxon>Gammaproteobacteria</taxon>
        <taxon>Salinisphaerales</taxon>
        <taxon>Salinisphaeraceae</taxon>
        <taxon>Salinisphaera</taxon>
    </lineage>
</organism>
<dbReference type="Pfam" id="PF08238">
    <property type="entry name" value="Sel1"/>
    <property type="match status" value="2"/>
</dbReference>
<name>A0ABV2B1A8_9GAMM</name>
<dbReference type="Proteomes" id="UP001460888">
    <property type="component" value="Unassembled WGS sequence"/>
</dbReference>
<feature type="signal peptide" evidence="1">
    <location>
        <begin position="1"/>
        <end position="26"/>
    </location>
</feature>
<dbReference type="InterPro" id="IPR050767">
    <property type="entry name" value="Sel1_AlgK"/>
</dbReference>
<feature type="chain" id="PRO_5046042981" evidence="1">
    <location>
        <begin position="27"/>
        <end position="332"/>
    </location>
</feature>
<proteinExistence type="predicted"/>
<dbReference type="InterPro" id="IPR011990">
    <property type="entry name" value="TPR-like_helical_dom_sf"/>
</dbReference>
<dbReference type="InterPro" id="IPR006597">
    <property type="entry name" value="Sel1-like"/>
</dbReference>
<evidence type="ECO:0000313" key="2">
    <source>
        <dbReference type="EMBL" id="MES1929183.1"/>
    </source>
</evidence>
<dbReference type="PANTHER" id="PTHR11102:SF160">
    <property type="entry name" value="ERAD-ASSOCIATED E3 UBIQUITIN-PROTEIN LIGASE COMPONENT HRD3"/>
    <property type="match status" value="1"/>
</dbReference>
<evidence type="ECO:0000256" key="1">
    <source>
        <dbReference type="SAM" id="SignalP"/>
    </source>
</evidence>
<dbReference type="Gene3D" id="1.25.40.10">
    <property type="entry name" value="Tetratricopeptide repeat domain"/>
    <property type="match status" value="1"/>
</dbReference>
<keyword evidence="1" id="KW-0732">Signal</keyword>